<proteinExistence type="predicted"/>
<gene>
    <name evidence="2" type="ORF">OS493_038064</name>
</gene>
<evidence type="ECO:0000313" key="2">
    <source>
        <dbReference type="EMBL" id="KAJ7318266.1"/>
    </source>
</evidence>
<name>A0A9W9Y6Z6_9CNID</name>
<dbReference type="Proteomes" id="UP001163046">
    <property type="component" value="Unassembled WGS sequence"/>
</dbReference>
<organism evidence="2 3">
    <name type="scientific">Desmophyllum pertusum</name>
    <dbReference type="NCBI Taxonomy" id="174260"/>
    <lineage>
        <taxon>Eukaryota</taxon>
        <taxon>Metazoa</taxon>
        <taxon>Cnidaria</taxon>
        <taxon>Anthozoa</taxon>
        <taxon>Hexacorallia</taxon>
        <taxon>Scleractinia</taxon>
        <taxon>Caryophylliina</taxon>
        <taxon>Caryophylliidae</taxon>
        <taxon>Desmophyllum</taxon>
    </lineage>
</organism>
<dbReference type="AlphaFoldDB" id="A0A9W9Y6Z6"/>
<dbReference type="OrthoDB" id="5968369at2759"/>
<dbReference type="EMBL" id="MU827861">
    <property type="protein sequence ID" value="KAJ7318266.1"/>
    <property type="molecule type" value="Genomic_DNA"/>
</dbReference>
<sequence length="300" mass="33840">MHVKFGNFQKTTYISTENLFKVSKRVGSQNLTLAELCSKIGLKVDRTDLFSDRVCRACGRKLRTVFELYSFIKLSLTREKETIASVSLTSQADQLHDDESSRFKRLLPSTVSSPDRSPRARKGPKTPGKDTVAKKSLSFRDASPSSYSNDDASSNPNRENITPMPPSEIAFSQLSVEDLLESATTEVKIVLVNPNGRVDTFCSFDDKTKSMIVNLCRKRWKPVANLAFEHPKVREELGDPLRRTVGKEFQEYCNEDKDSVLKKSRPEDVAAFSNKVLVHEAEVWCPFWMNCVKGACNVRS</sequence>
<keyword evidence="3" id="KW-1185">Reference proteome</keyword>
<accession>A0A9W9Y6Z6</accession>
<reference evidence="2" key="1">
    <citation type="submission" date="2023-01" db="EMBL/GenBank/DDBJ databases">
        <title>Genome assembly of the deep-sea coral Lophelia pertusa.</title>
        <authorList>
            <person name="Herrera S."/>
            <person name="Cordes E."/>
        </authorList>
    </citation>
    <scope>NUCLEOTIDE SEQUENCE</scope>
    <source>
        <strain evidence="2">USNM1676648</strain>
        <tissue evidence="2">Polyp</tissue>
    </source>
</reference>
<feature type="compositionally biased region" description="Low complexity" evidence="1">
    <location>
        <begin position="141"/>
        <end position="157"/>
    </location>
</feature>
<protein>
    <submittedName>
        <fullName evidence="2">Uncharacterized protein</fullName>
    </submittedName>
</protein>
<comment type="caution">
    <text evidence="2">The sequence shown here is derived from an EMBL/GenBank/DDBJ whole genome shotgun (WGS) entry which is preliminary data.</text>
</comment>
<evidence type="ECO:0000256" key="1">
    <source>
        <dbReference type="SAM" id="MobiDB-lite"/>
    </source>
</evidence>
<evidence type="ECO:0000313" key="3">
    <source>
        <dbReference type="Proteomes" id="UP001163046"/>
    </source>
</evidence>
<feature type="region of interest" description="Disordered" evidence="1">
    <location>
        <begin position="107"/>
        <end position="165"/>
    </location>
</feature>